<feature type="compositionally biased region" description="Polar residues" evidence="1">
    <location>
        <begin position="35"/>
        <end position="46"/>
    </location>
</feature>
<accession>A0A423W8M3</accession>
<comment type="caution">
    <text evidence="2">The sequence shown here is derived from an EMBL/GenBank/DDBJ whole genome shotgun (WGS) entry which is preliminary data.</text>
</comment>
<protein>
    <submittedName>
        <fullName evidence="2">Uncharacterized protein</fullName>
    </submittedName>
</protein>
<evidence type="ECO:0000313" key="3">
    <source>
        <dbReference type="Proteomes" id="UP000284375"/>
    </source>
</evidence>
<gene>
    <name evidence="2" type="ORF">VSDG_02966</name>
</gene>
<dbReference type="AlphaFoldDB" id="A0A423W8M3"/>
<proteinExistence type="predicted"/>
<organism evidence="2 3">
    <name type="scientific">Cytospora chrysosperma</name>
    <name type="common">Cytospora canker fungus</name>
    <name type="synonym">Sphaeria chrysosperma</name>
    <dbReference type="NCBI Taxonomy" id="252740"/>
    <lineage>
        <taxon>Eukaryota</taxon>
        <taxon>Fungi</taxon>
        <taxon>Dikarya</taxon>
        <taxon>Ascomycota</taxon>
        <taxon>Pezizomycotina</taxon>
        <taxon>Sordariomycetes</taxon>
        <taxon>Sordariomycetidae</taxon>
        <taxon>Diaporthales</taxon>
        <taxon>Cytosporaceae</taxon>
        <taxon>Cytospora</taxon>
    </lineage>
</organism>
<feature type="region of interest" description="Disordered" evidence="1">
    <location>
        <begin position="20"/>
        <end position="46"/>
    </location>
</feature>
<name>A0A423W8M3_CYTCH</name>
<evidence type="ECO:0000313" key="2">
    <source>
        <dbReference type="EMBL" id="ROV99701.1"/>
    </source>
</evidence>
<reference evidence="2 3" key="1">
    <citation type="submission" date="2015-09" db="EMBL/GenBank/DDBJ databases">
        <title>Host preference determinants of Valsa canker pathogens revealed by comparative genomics.</title>
        <authorList>
            <person name="Yin Z."/>
            <person name="Huang L."/>
        </authorList>
    </citation>
    <scope>NUCLEOTIDE SEQUENCE [LARGE SCALE GENOMIC DNA]</scope>
    <source>
        <strain evidence="2 3">YSFL</strain>
    </source>
</reference>
<dbReference type="Proteomes" id="UP000284375">
    <property type="component" value="Unassembled WGS sequence"/>
</dbReference>
<evidence type="ECO:0000256" key="1">
    <source>
        <dbReference type="SAM" id="MobiDB-lite"/>
    </source>
</evidence>
<sequence length="59" mass="5960">MAYLPPLGGNILMISPTMTAKTPPTLPTPSNNSSVVTTMSPSGSNTLAETLVGTQAVEA</sequence>
<keyword evidence="3" id="KW-1185">Reference proteome</keyword>
<dbReference type="EMBL" id="LJZO01000010">
    <property type="protein sequence ID" value="ROV99701.1"/>
    <property type="molecule type" value="Genomic_DNA"/>
</dbReference>